<evidence type="ECO:0000313" key="2">
    <source>
        <dbReference type="EMBL" id="GAH75804.1"/>
    </source>
</evidence>
<comment type="caution">
    <text evidence="2">The sequence shown here is derived from an EMBL/GenBank/DDBJ whole genome shotgun (WGS) entry which is preliminary data.</text>
</comment>
<protein>
    <submittedName>
        <fullName evidence="2">Uncharacterized protein</fullName>
    </submittedName>
</protein>
<dbReference type="EMBL" id="BARU01026341">
    <property type="protein sequence ID" value="GAH75804.1"/>
    <property type="molecule type" value="Genomic_DNA"/>
</dbReference>
<name>X1JBR3_9ZZZZ</name>
<organism evidence="2">
    <name type="scientific">marine sediment metagenome</name>
    <dbReference type="NCBI Taxonomy" id="412755"/>
    <lineage>
        <taxon>unclassified sequences</taxon>
        <taxon>metagenomes</taxon>
        <taxon>ecological metagenomes</taxon>
    </lineage>
</organism>
<accession>X1JBR3</accession>
<reference evidence="2" key="1">
    <citation type="journal article" date="2014" name="Front. Microbiol.">
        <title>High frequency of phylogenetically diverse reductive dehalogenase-homologous genes in deep subseafloor sedimentary metagenomes.</title>
        <authorList>
            <person name="Kawai M."/>
            <person name="Futagami T."/>
            <person name="Toyoda A."/>
            <person name="Takaki Y."/>
            <person name="Nishi S."/>
            <person name="Hori S."/>
            <person name="Arai W."/>
            <person name="Tsubouchi T."/>
            <person name="Morono Y."/>
            <person name="Uchiyama I."/>
            <person name="Ito T."/>
            <person name="Fujiyama A."/>
            <person name="Inagaki F."/>
            <person name="Takami H."/>
        </authorList>
    </citation>
    <scope>NUCLEOTIDE SEQUENCE</scope>
    <source>
        <strain evidence="2">Expedition CK06-06</strain>
    </source>
</reference>
<feature type="coiled-coil region" evidence="1">
    <location>
        <begin position="86"/>
        <end position="113"/>
    </location>
</feature>
<sequence length="119" mass="13541">MEMDREEAKGKVRKLWGETRESLAKLGKEAVIVAKKGKEEAMRAARIGKLRLDIVGINRKKDEKFKDMGIRTHELLSKGEIEDAELKGLSKQVEKLLVQLKNKETEIEKTRKVKGEVGL</sequence>
<proteinExistence type="predicted"/>
<evidence type="ECO:0000256" key="1">
    <source>
        <dbReference type="SAM" id="Coils"/>
    </source>
</evidence>
<gene>
    <name evidence="2" type="ORF">S03H2_42327</name>
</gene>
<keyword evidence="1" id="KW-0175">Coiled coil</keyword>
<dbReference type="AlphaFoldDB" id="X1JBR3"/>